<dbReference type="AlphaFoldDB" id="A0A2T1KCF9"/>
<dbReference type="Pfam" id="PF13776">
    <property type="entry name" value="DUF4172"/>
    <property type="match status" value="1"/>
</dbReference>
<dbReference type="Gene3D" id="1.10.10.10">
    <property type="entry name" value="Winged helix-like DNA-binding domain superfamily/Winged helix DNA-binding domain"/>
    <property type="match status" value="1"/>
</dbReference>
<feature type="binding site" evidence="2">
    <location>
        <begin position="253"/>
        <end position="254"/>
    </location>
    <ligand>
        <name>ATP</name>
        <dbReference type="ChEBI" id="CHEBI:30616"/>
    </ligand>
</feature>
<feature type="domain" description="Fido" evidence="3">
    <location>
        <begin position="117"/>
        <end position="276"/>
    </location>
</feature>
<protein>
    <submittedName>
        <fullName evidence="4">DUF4172 domain-containing protein</fullName>
    </submittedName>
</protein>
<organism evidence="4 5">
    <name type="scientific">Marinobacter halophilus</name>
    <dbReference type="NCBI Taxonomy" id="1323740"/>
    <lineage>
        <taxon>Bacteria</taxon>
        <taxon>Pseudomonadati</taxon>
        <taxon>Pseudomonadota</taxon>
        <taxon>Gammaproteobacteria</taxon>
        <taxon>Pseudomonadales</taxon>
        <taxon>Marinobacteraceae</taxon>
        <taxon>Marinobacter</taxon>
    </lineage>
</organism>
<gene>
    <name evidence="4" type="ORF">C7H08_10000</name>
</gene>
<dbReference type="PANTHER" id="PTHR13504">
    <property type="entry name" value="FIDO DOMAIN-CONTAINING PROTEIN DDB_G0283145"/>
    <property type="match status" value="1"/>
</dbReference>
<accession>A0A2T1KCF9</accession>
<dbReference type="SUPFAM" id="SSF140931">
    <property type="entry name" value="Fic-like"/>
    <property type="match status" value="1"/>
</dbReference>
<proteinExistence type="predicted"/>
<dbReference type="InterPro" id="IPR003812">
    <property type="entry name" value="Fido"/>
</dbReference>
<comment type="caution">
    <text evidence="4">The sequence shown here is derived from an EMBL/GenBank/DDBJ whole genome shotgun (WGS) entry which is preliminary data.</text>
</comment>
<dbReference type="InterPro" id="IPR025230">
    <property type="entry name" value="DUF4172"/>
</dbReference>
<dbReference type="Proteomes" id="UP000238385">
    <property type="component" value="Unassembled WGS sequence"/>
</dbReference>
<dbReference type="EMBL" id="PXNN01000013">
    <property type="protein sequence ID" value="PSF07740.1"/>
    <property type="molecule type" value="Genomic_DNA"/>
</dbReference>
<dbReference type="InterPro" id="IPR040198">
    <property type="entry name" value="Fido_containing"/>
</dbReference>
<dbReference type="Gene3D" id="1.10.3290.10">
    <property type="entry name" value="Fido-like domain"/>
    <property type="match status" value="1"/>
</dbReference>
<evidence type="ECO:0000256" key="2">
    <source>
        <dbReference type="PIRSR" id="PIRSR640198-2"/>
    </source>
</evidence>
<dbReference type="Pfam" id="PF02661">
    <property type="entry name" value="Fic"/>
    <property type="match status" value="1"/>
</dbReference>
<dbReference type="InterPro" id="IPR036597">
    <property type="entry name" value="Fido-like_dom_sf"/>
</dbReference>
<evidence type="ECO:0000256" key="1">
    <source>
        <dbReference type="PIRSR" id="PIRSR640198-1"/>
    </source>
</evidence>
<dbReference type="GO" id="GO:0005524">
    <property type="term" value="F:ATP binding"/>
    <property type="evidence" value="ECO:0007669"/>
    <property type="project" value="UniProtKB-KW"/>
</dbReference>
<keyword evidence="5" id="KW-1185">Reference proteome</keyword>
<dbReference type="PANTHER" id="PTHR13504:SF33">
    <property type="entry name" value="FIC FAMILY PROTEIN"/>
    <property type="match status" value="1"/>
</dbReference>
<sequence>MAHAMHTWELKDWPHFRFDHAAADFWTQKAQAASQRILGAMAVVPEDLGSEARLDLLVSAAIETSAIEGEALNHEDVRSSIKNHFLKPDEKVAVHDPVAAGISAVILEVMDLYGEALTEQRLHHWNKLVLPEAGLSPFSNARTTAGQWRTHSDAMQIVSGPVHNPTVHFEAPPSARVPTEMKVFLDWFNNDSLQLPGVARAAIAHLWFETIHPYEDGNGRVGRAIADVAVSQMLEQPLMMSLATVLSKHRKAYYQQLNTASKETLDVTPWVNWFGERVVEALDGSIQVIQYVVRKARFWDSLNNRDLNDRQLKLIRKMLGHDAPGFEGGINAKKYQNLARCSKATATRDLQNLVAQGVLAPIQSKGRYARYQLTL</sequence>
<keyword evidence="2" id="KW-0067">ATP-binding</keyword>
<evidence type="ECO:0000313" key="4">
    <source>
        <dbReference type="EMBL" id="PSF07740.1"/>
    </source>
</evidence>
<dbReference type="PROSITE" id="PS51459">
    <property type="entry name" value="FIDO"/>
    <property type="match status" value="1"/>
</dbReference>
<reference evidence="4 5" key="1">
    <citation type="submission" date="2018-03" db="EMBL/GenBank/DDBJ databases">
        <title>Marinobacter brunus sp. nov., a marine bacterium of Gamma-proteobacteria isolated from the surface seawater of the South China Sea.</title>
        <authorList>
            <person name="Cheng H."/>
            <person name="Wu Y.-H."/>
            <person name="Xamxidin M."/>
            <person name="Xu X.-W."/>
        </authorList>
    </citation>
    <scope>NUCLEOTIDE SEQUENCE [LARGE SCALE GENOMIC DNA]</scope>
    <source>
        <strain evidence="4 5">JCM 30472</strain>
    </source>
</reference>
<evidence type="ECO:0000313" key="5">
    <source>
        <dbReference type="Proteomes" id="UP000238385"/>
    </source>
</evidence>
<evidence type="ECO:0000259" key="3">
    <source>
        <dbReference type="PROSITE" id="PS51459"/>
    </source>
</evidence>
<feature type="binding site" evidence="2">
    <location>
        <begin position="216"/>
        <end position="223"/>
    </location>
    <ligand>
        <name>ATP</name>
        <dbReference type="ChEBI" id="CHEBI:30616"/>
    </ligand>
</feature>
<name>A0A2T1KCF9_9GAMM</name>
<keyword evidence="2" id="KW-0547">Nucleotide-binding</keyword>
<feature type="active site" evidence="1">
    <location>
        <position position="212"/>
    </location>
</feature>
<dbReference type="InterPro" id="IPR036388">
    <property type="entry name" value="WH-like_DNA-bd_sf"/>
</dbReference>
<dbReference type="OrthoDB" id="9807853at2"/>